<keyword evidence="3" id="KW-1185">Reference proteome</keyword>
<feature type="region of interest" description="Disordered" evidence="1">
    <location>
        <begin position="77"/>
        <end position="107"/>
    </location>
</feature>
<dbReference type="OrthoDB" id="10563984at2759"/>
<evidence type="ECO:0000313" key="2">
    <source>
        <dbReference type="EMBL" id="KAF8911541.1"/>
    </source>
</evidence>
<sequence>MSLARLSLPSISHVLERQGIAPKEAPVQRASLHDAHMGSAPAPSSSLAPQLNPMQTIDHRDRGPEMEEEHIFAVDRLANEAPPANAEPKPTVNDRRDQNEAALETKHGQALGSWVKNNFPRLVNVVRKLFPVKVAEVLLRRVGRALGNAVHPE</sequence>
<evidence type="ECO:0000313" key="3">
    <source>
        <dbReference type="Proteomes" id="UP000724874"/>
    </source>
</evidence>
<dbReference type="AlphaFoldDB" id="A0A9P5P214"/>
<gene>
    <name evidence="2" type="ORF">CPB84DRAFT_1762160</name>
</gene>
<reference evidence="2" key="1">
    <citation type="submission" date="2020-11" db="EMBL/GenBank/DDBJ databases">
        <authorList>
            <consortium name="DOE Joint Genome Institute"/>
            <person name="Ahrendt S."/>
            <person name="Riley R."/>
            <person name="Andreopoulos W."/>
            <person name="LaButti K."/>
            <person name="Pangilinan J."/>
            <person name="Ruiz-duenas F.J."/>
            <person name="Barrasa J.M."/>
            <person name="Sanchez-Garcia M."/>
            <person name="Camarero S."/>
            <person name="Miyauchi S."/>
            <person name="Serrano A."/>
            <person name="Linde D."/>
            <person name="Babiker R."/>
            <person name="Drula E."/>
            <person name="Ayuso-Fernandez I."/>
            <person name="Pacheco R."/>
            <person name="Padilla G."/>
            <person name="Ferreira P."/>
            <person name="Barriuso J."/>
            <person name="Kellner H."/>
            <person name="Castanera R."/>
            <person name="Alfaro M."/>
            <person name="Ramirez L."/>
            <person name="Pisabarro A.G."/>
            <person name="Kuo A."/>
            <person name="Tritt A."/>
            <person name="Lipzen A."/>
            <person name="He G."/>
            <person name="Yan M."/>
            <person name="Ng V."/>
            <person name="Cullen D."/>
            <person name="Martin F."/>
            <person name="Rosso M.-N."/>
            <person name="Henrissat B."/>
            <person name="Hibbett D."/>
            <person name="Martinez A.T."/>
            <person name="Grigoriev I.V."/>
        </authorList>
    </citation>
    <scope>NUCLEOTIDE SEQUENCE</scope>
    <source>
        <strain evidence="2">AH 44721</strain>
    </source>
</reference>
<accession>A0A9P5P214</accession>
<organism evidence="2 3">
    <name type="scientific">Gymnopilus junonius</name>
    <name type="common">Spectacular rustgill mushroom</name>
    <name type="synonym">Gymnopilus spectabilis subsp. junonius</name>
    <dbReference type="NCBI Taxonomy" id="109634"/>
    <lineage>
        <taxon>Eukaryota</taxon>
        <taxon>Fungi</taxon>
        <taxon>Dikarya</taxon>
        <taxon>Basidiomycota</taxon>
        <taxon>Agaricomycotina</taxon>
        <taxon>Agaricomycetes</taxon>
        <taxon>Agaricomycetidae</taxon>
        <taxon>Agaricales</taxon>
        <taxon>Agaricineae</taxon>
        <taxon>Hymenogastraceae</taxon>
        <taxon>Gymnopilus</taxon>
    </lineage>
</organism>
<feature type="compositionally biased region" description="Low complexity" evidence="1">
    <location>
        <begin position="79"/>
        <end position="90"/>
    </location>
</feature>
<feature type="compositionally biased region" description="Basic and acidic residues" evidence="1">
    <location>
        <begin position="92"/>
        <end position="107"/>
    </location>
</feature>
<feature type="compositionally biased region" description="Low complexity" evidence="1">
    <location>
        <begin position="39"/>
        <end position="49"/>
    </location>
</feature>
<feature type="region of interest" description="Disordered" evidence="1">
    <location>
        <begin position="34"/>
        <end position="65"/>
    </location>
</feature>
<protein>
    <submittedName>
        <fullName evidence="2">Uncharacterized protein</fullName>
    </submittedName>
</protein>
<proteinExistence type="predicted"/>
<name>A0A9P5P214_GYMJU</name>
<dbReference type="Proteomes" id="UP000724874">
    <property type="component" value="Unassembled WGS sequence"/>
</dbReference>
<comment type="caution">
    <text evidence="2">The sequence shown here is derived from an EMBL/GenBank/DDBJ whole genome shotgun (WGS) entry which is preliminary data.</text>
</comment>
<dbReference type="EMBL" id="JADNYJ010000004">
    <property type="protein sequence ID" value="KAF8911541.1"/>
    <property type="molecule type" value="Genomic_DNA"/>
</dbReference>
<evidence type="ECO:0000256" key="1">
    <source>
        <dbReference type="SAM" id="MobiDB-lite"/>
    </source>
</evidence>